<comment type="caution">
    <text evidence="2">The sequence shown here is derived from an EMBL/GenBank/DDBJ whole genome shotgun (WGS) entry which is preliminary data.</text>
</comment>
<keyword evidence="5" id="KW-1185">Reference proteome</keyword>
<evidence type="ECO:0000313" key="2">
    <source>
        <dbReference type="EMBL" id="GAL71191.1"/>
    </source>
</evidence>
<evidence type="ECO:0000313" key="4">
    <source>
        <dbReference type="Proteomes" id="UP000029646"/>
    </source>
</evidence>
<sequence length="55" mass="6322">MVLNHVCGVVRVTEMQIYLMKKILLRQRLLEAEKSICTSVTKVCQGVTLNTMNKR</sequence>
<evidence type="ECO:0000313" key="3">
    <source>
        <dbReference type="EMBL" id="GAL88250.1"/>
    </source>
</evidence>
<dbReference type="Proteomes" id="UP000029641">
    <property type="component" value="Unassembled WGS sequence"/>
</dbReference>
<evidence type="ECO:0000313" key="5">
    <source>
        <dbReference type="Proteomes" id="UP000030184"/>
    </source>
</evidence>
<name>A0A090W2M9_9FLAO</name>
<gene>
    <name evidence="1" type="ORF">JCM19301_791</name>
    <name evidence="2" type="ORF">JCM19302_620</name>
    <name evidence="3" type="ORF">JCM19538_2613</name>
</gene>
<accession>A0A090W2M9</accession>
<dbReference type="EMBL" id="BBNS01000010">
    <property type="protein sequence ID" value="GAL71191.1"/>
    <property type="molecule type" value="Genomic_DNA"/>
</dbReference>
<dbReference type="EMBL" id="BBNY01000001">
    <property type="protein sequence ID" value="GAL88250.1"/>
    <property type="molecule type" value="Genomic_DNA"/>
</dbReference>
<evidence type="ECO:0000313" key="1">
    <source>
        <dbReference type="EMBL" id="GAL66226.1"/>
    </source>
</evidence>
<dbReference type="EMBL" id="BBNR01000003">
    <property type="protein sequence ID" value="GAL66226.1"/>
    <property type="molecule type" value="Genomic_DNA"/>
</dbReference>
<dbReference type="AlphaFoldDB" id="A0A090W2M9"/>
<proteinExistence type="predicted"/>
<protein>
    <submittedName>
        <fullName evidence="2">Uncharacterized protein</fullName>
    </submittedName>
</protein>
<dbReference type="STRING" id="504487.JCM19538_2613"/>
<organism evidence="2 4">
    <name type="scientific">Jejuia pallidilutea</name>
    <dbReference type="NCBI Taxonomy" id="504487"/>
    <lineage>
        <taxon>Bacteria</taxon>
        <taxon>Pseudomonadati</taxon>
        <taxon>Bacteroidota</taxon>
        <taxon>Flavobacteriia</taxon>
        <taxon>Flavobacteriales</taxon>
        <taxon>Flavobacteriaceae</taxon>
        <taxon>Jejuia</taxon>
    </lineage>
</organism>
<dbReference type="Proteomes" id="UP000030184">
    <property type="component" value="Unassembled WGS sequence"/>
</dbReference>
<reference evidence="5" key="1">
    <citation type="journal article" date="2014" name="Genome Announc.">
        <title>Draft Genome Sequence of Marine Flavobacterium Jejuia pallidilutea Strain 11shimoA1 and Pigmentation Mutants.</title>
        <authorList>
            <person name="Takatani N."/>
            <person name="Nakanishi M."/>
            <person name="Meirelles P."/>
            <person name="Mino S."/>
            <person name="Suda W."/>
            <person name="Oshima K."/>
            <person name="Hattori M."/>
            <person name="Ohkuma M."/>
            <person name="Hosokawa M."/>
            <person name="Miyashita K."/>
            <person name="Thompson F.L."/>
            <person name="Niwa A."/>
            <person name="Sawabe T."/>
            <person name="Sawabe T."/>
        </authorList>
    </citation>
    <scope>NUCLEOTIDE SEQUENCE [LARGE SCALE GENOMIC DNA]</scope>
    <source>
        <strain evidence="5">JCM 19538</strain>
    </source>
</reference>
<dbReference type="Proteomes" id="UP000029646">
    <property type="component" value="Unassembled WGS sequence"/>
</dbReference>